<dbReference type="Pfam" id="PF13409">
    <property type="entry name" value="GST_N_2"/>
    <property type="match status" value="1"/>
</dbReference>
<dbReference type="Gene3D" id="3.40.30.10">
    <property type="entry name" value="Glutaredoxin"/>
    <property type="match status" value="1"/>
</dbReference>
<evidence type="ECO:0000259" key="2">
    <source>
        <dbReference type="Pfam" id="PF22041"/>
    </source>
</evidence>
<sequence length="300" mass="33256">MTESKIHFFDITSVLPGASKSWSPNTLKTRMVLNFKGIPYTQSWVSYPDIEPLLKAHGVPPAKSSALPGKSPVHYTLPAISHKGGITSNPDGLLMDSEPIAMYIDKLYPSPSLFPSGDASYSLMVAVQKIVSLIRPSMVALVIPNVPSGLDERGREYFIRTRTEAFGKPLSEVKPTDEAELLALWQLIEKETEPLVKMLKGRDGKKGPFLEGEKAGFADIILASLLAFFERFDRGTFEKILVLGDGELKALYEACLPWIEGQGRRRTGRYPSKLNTSTFSAIEVAVWDILRRLRSETSII</sequence>
<dbReference type="SUPFAM" id="SSF52833">
    <property type="entry name" value="Thioredoxin-like"/>
    <property type="match status" value="1"/>
</dbReference>
<protein>
    <recommendedName>
        <fullName evidence="5">GST N-terminal domain-containing protein</fullName>
    </recommendedName>
</protein>
<dbReference type="AlphaFoldDB" id="A0A9X0BMD9"/>
<proteinExistence type="predicted"/>
<accession>A0A9X0BMD9</accession>
<evidence type="ECO:0008006" key="5">
    <source>
        <dbReference type="Google" id="ProtNLM"/>
    </source>
</evidence>
<gene>
    <name evidence="3" type="ORF">N7530_006671</name>
</gene>
<dbReference type="OrthoDB" id="4951845at2759"/>
<dbReference type="InterPro" id="IPR036249">
    <property type="entry name" value="Thioredoxin-like_sf"/>
</dbReference>
<keyword evidence="4" id="KW-1185">Reference proteome</keyword>
<dbReference type="SUPFAM" id="SSF47616">
    <property type="entry name" value="GST C-terminal domain-like"/>
    <property type="match status" value="1"/>
</dbReference>
<dbReference type="InterPro" id="IPR054416">
    <property type="entry name" value="GST_UstS-like_C"/>
</dbReference>
<name>A0A9X0BMD9_9EURO</name>
<dbReference type="EMBL" id="JAPWDO010000004">
    <property type="protein sequence ID" value="KAJ5472670.1"/>
    <property type="molecule type" value="Genomic_DNA"/>
</dbReference>
<organism evidence="3 4">
    <name type="scientific">Penicillium desertorum</name>
    <dbReference type="NCBI Taxonomy" id="1303715"/>
    <lineage>
        <taxon>Eukaryota</taxon>
        <taxon>Fungi</taxon>
        <taxon>Dikarya</taxon>
        <taxon>Ascomycota</taxon>
        <taxon>Pezizomycotina</taxon>
        <taxon>Eurotiomycetes</taxon>
        <taxon>Eurotiomycetidae</taxon>
        <taxon>Eurotiales</taxon>
        <taxon>Aspergillaceae</taxon>
        <taxon>Penicillium</taxon>
    </lineage>
</organism>
<feature type="domain" description="GST N-terminal" evidence="1">
    <location>
        <begin position="22"/>
        <end position="106"/>
    </location>
</feature>
<evidence type="ECO:0000313" key="4">
    <source>
        <dbReference type="Proteomes" id="UP001147760"/>
    </source>
</evidence>
<dbReference type="Pfam" id="PF22041">
    <property type="entry name" value="GST_C_7"/>
    <property type="match status" value="1"/>
</dbReference>
<dbReference type="InterPro" id="IPR036282">
    <property type="entry name" value="Glutathione-S-Trfase_C_sf"/>
</dbReference>
<evidence type="ECO:0000259" key="1">
    <source>
        <dbReference type="Pfam" id="PF13409"/>
    </source>
</evidence>
<dbReference type="Gene3D" id="1.20.1050.10">
    <property type="match status" value="1"/>
</dbReference>
<reference evidence="3" key="1">
    <citation type="submission" date="2022-12" db="EMBL/GenBank/DDBJ databases">
        <authorList>
            <person name="Petersen C."/>
        </authorList>
    </citation>
    <scope>NUCLEOTIDE SEQUENCE</scope>
    <source>
        <strain evidence="3">IBT 17660</strain>
    </source>
</reference>
<reference evidence="3" key="2">
    <citation type="journal article" date="2023" name="IMA Fungus">
        <title>Comparative genomic study of the Penicillium genus elucidates a diverse pangenome and 15 lateral gene transfer events.</title>
        <authorList>
            <person name="Petersen C."/>
            <person name="Sorensen T."/>
            <person name="Nielsen M.R."/>
            <person name="Sondergaard T.E."/>
            <person name="Sorensen J.L."/>
            <person name="Fitzpatrick D.A."/>
            <person name="Frisvad J.C."/>
            <person name="Nielsen K.L."/>
        </authorList>
    </citation>
    <scope>NUCLEOTIDE SEQUENCE</scope>
    <source>
        <strain evidence="3">IBT 17660</strain>
    </source>
</reference>
<dbReference type="InterPro" id="IPR004045">
    <property type="entry name" value="Glutathione_S-Trfase_N"/>
</dbReference>
<feature type="domain" description="Glutathione S-transferase UstS-like C-terminal" evidence="2">
    <location>
        <begin position="133"/>
        <end position="258"/>
    </location>
</feature>
<comment type="caution">
    <text evidence="3">The sequence shown here is derived from an EMBL/GenBank/DDBJ whole genome shotgun (WGS) entry which is preliminary data.</text>
</comment>
<evidence type="ECO:0000313" key="3">
    <source>
        <dbReference type="EMBL" id="KAJ5472670.1"/>
    </source>
</evidence>
<dbReference type="Proteomes" id="UP001147760">
    <property type="component" value="Unassembled WGS sequence"/>
</dbReference>